<organism evidence="3">
    <name type="scientific">Desulfomonile tiedjei</name>
    <dbReference type="NCBI Taxonomy" id="2358"/>
    <lineage>
        <taxon>Bacteria</taxon>
        <taxon>Pseudomonadati</taxon>
        <taxon>Thermodesulfobacteriota</taxon>
        <taxon>Desulfomonilia</taxon>
        <taxon>Desulfomonilales</taxon>
        <taxon>Desulfomonilaceae</taxon>
        <taxon>Desulfomonile</taxon>
    </lineage>
</organism>
<gene>
    <name evidence="3" type="ORF">ENV54_05225</name>
</gene>
<dbReference type="PANTHER" id="PTHR46268">
    <property type="entry name" value="STRESS RESPONSE PROTEIN NHAX"/>
    <property type="match status" value="1"/>
</dbReference>
<dbReference type="PANTHER" id="PTHR46268:SF6">
    <property type="entry name" value="UNIVERSAL STRESS PROTEIN UP12"/>
    <property type="match status" value="1"/>
</dbReference>
<comment type="similarity">
    <text evidence="1">Belongs to the universal stress protein A family.</text>
</comment>
<dbReference type="InterPro" id="IPR006015">
    <property type="entry name" value="Universal_stress_UspA"/>
</dbReference>
<dbReference type="CDD" id="cd00293">
    <property type="entry name" value="USP-like"/>
    <property type="match status" value="2"/>
</dbReference>
<evidence type="ECO:0000256" key="1">
    <source>
        <dbReference type="ARBA" id="ARBA00008791"/>
    </source>
</evidence>
<dbReference type="Gene3D" id="3.40.50.620">
    <property type="entry name" value="HUPs"/>
    <property type="match status" value="2"/>
</dbReference>
<protein>
    <submittedName>
        <fullName evidence="3">Universal stress protein</fullName>
    </submittedName>
</protein>
<feature type="domain" description="UspA" evidence="2">
    <location>
        <begin position="150"/>
        <end position="276"/>
    </location>
</feature>
<reference evidence="3" key="1">
    <citation type="journal article" date="2020" name="mSystems">
        <title>Genome- and Community-Level Interaction Insights into Carbon Utilization and Element Cycling Functions of Hydrothermarchaeota in Hydrothermal Sediment.</title>
        <authorList>
            <person name="Zhou Z."/>
            <person name="Liu Y."/>
            <person name="Xu W."/>
            <person name="Pan J."/>
            <person name="Luo Z.H."/>
            <person name="Li M."/>
        </authorList>
    </citation>
    <scope>NUCLEOTIDE SEQUENCE [LARGE SCALE GENOMIC DNA]</scope>
    <source>
        <strain evidence="3">SpSt-769</strain>
    </source>
</reference>
<dbReference type="InterPro" id="IPR006016">
    <property type="entry name" value="UspA"/>
</dbReference>
<name>A0A7C4ARH7_9BACT</name>
<comment type="caution">
    <text evidence="3">The sequence shown here is derived from an EMBL/GenBank/DDBJ whole genome shotgun (WGS) entry which is preliminary data.</text>
</comment>
<accession>A0A7C4ARH7</accession>
<dbReference type="SUPFAM" id="SSF52402">
    <property type="entry name" value="Adenine nucleotide alpha hydrolases-like"/>
    <property type="match status" value="2"/>
</dbReference>
<sequence>MKVLVAVDKNPETFVGLRFACHLFQDCDAAIDALHVKPDLKEIAAESYAPFLTKNGLEDAIEADVQKVDEIFREECRPCVSAKIPVTLQIAEGEPAEEILGVAQEEGYDVIVLGSHEQSYVRGLLLGAVHAKILHNARQPVLIVRQFREVKRVLAVYRGAGADDEALEFMARILKDKQVETTILHVQETNKSESDEYARNCLQKGAQILRKHDYEPITKLIRGDFLEEILKDVAVHRYDLIVLGAYGHGKPKYLQMISDEALNLARLTNRPILVYRTTRSDK</sequence>
<proteinExistence type="inferred from homology"/>
<dbReference type="AlphaFoldDB" id="A0A7C4ARH7"/>
<dbReference type="Pfam" id="PF00582">
    <property type="entry name" value="Usp"/>
    <property type="match status" value="2"/>
</dbReference>
<evidence type="ECO:0000259" key="2">
    <source>
        <dbReference type="Pfam" id="PF00582"/>
    </source>
</evidence>
<dbReference type="PRINTS" id="PR01438">
    <property type="entry name" value="UNVRSLSTRESS"/>
</dbReference>
<dbReference type="EMBL" id="DTGT01000163">
    <property type="protein sequence ID" value="HGH60683.1"/>
    <property type="molecule type" value="Genomic_DNA"/>
</dbReference>
<evidence type="ECO:0000313" key="3">
    <source>
        <dbReference type="EMBL" id="HGH60683.1"/>
    </source>
</evidence>
<dbReference type="InterPro" id="IPR014729">
    <property type="entry name" value="Rossmann-like_a/b/a_fold"/>
</dbReference>
<feature type="domain" description="UspA" evidence="2">
    <location>
        <begin position="2"/>
        <end position="145"/>
    </location>
</feature>